<dbReference type="AlphaFoldDB" id="A0A0L0EY71"/>
<accession>A0A0L0EY71</accession>
<name>A0A0L0EY71_9EUKA</name>
<dbReference type="RefSeq" id="XP_014143344.1">
    <property type="nucleotide sequence ID" value="XM_014287869.1"/>
</dbReference>
<evidence type="ECO:0000313" key="2">
    <source>
        <dbReference type="EMBL" id="KNC69442.1"/>
    </source>
</evidence>
<feature type="region of interest" description="Disordered" evidence="1">
    <location>
        <begin position="26"/>
        <end position="50"/>
    </location>
</feature>
<keyword evidence="3" id="KW-1185">Reference proteome</keyword>
<sequence>MAQATEAISLDKDSTSGHNVETYGGTMYFYPPGDQKAMDAQPSNQNRPAV</sequence>
<dbReference type="Proteomes" id="UP000054560">
    <property type="component" value="Unassembled WGS sequence"/>
</dbReference>
<reference evidence="2 3" key="1">
    <citation type="submission" date="2011-02" db="EMBL/GenBank/DDBJ databases">
        <title>The Genome Sequence of Sphaeroforma arctica JP610.</title>
        <authorList>
            <consortium name="The Broad Institute Genome Sequencing Platform"/>
            <person name="Russ C."/>
            <person name="Cuomo C."/>
            <person name="Young S.K."/>
            <person name="Zeng Q."/>
            <person name="Gargeya S."/>
            <person name="Alvarado L."/>
            <person name="Berlin A."/>
            <person name="Chapman S.B."/>
            <person name="Chen Z."/>
            <person name="Freedman E."/>
            <person name="Gellesch M."/>
            <person name="Goldberg J."/>
            <person name="Griggs A."/>
            <person name="Gujja S."/>
            <person name="Heilman E."/>
            <person name="Heiman D."/>
            <person name="Howarth C."/>
            <person name="Mehta T."/>
            <person name="Neiman D."/>
            <person name="Pearson M."/>
            <person name="Roberts A."/>
            <person name="Saif S."/>
            <person name="Shea T."/>
            <person name="Shenoy N."/>
            <person name="Sisk P."/>
            <person name="Stolte C."/>
            <person name="Sykes S."/>
            <person name="White J."/>
            <person name="Yandava C."/>
            <person name="Burger G."/>
            <person name="Gray M.W."/>
            <person name="Holland P.W.H."/>
            <person name="King N."/>
            <person name="Lang F.B.F."/>
            <person name="Roger A.J."/>
            <person name="Ruiz-Trillo I."/>
            <person name="Haas B."/>
            <person name="Nusbaum C."/>
            <person name="Birren B."/>
        </authorList>
    </citation>
    <scope>NUCLEOTIDE SEQUENCE [LARGE SCALE GENOMIC DNA]</scope>
    <source>
        <strain evidence="2 3">JP610</strain>
    </source>
</reference>
<evidence type="ECO:0000313" key="3">
    <source>
        <dbReference type="Proteomes" id="UP000054560"/>
    </source>
</evidence>
<dbReference type="EMBL" id="KQ254940">
    <property type="protein sequence ID" value="KNC69442.1"/>
    <property type="molecule type" value="Genomic_DNA"/>
</dbReference>
<dbReference type="GeneID" id="25918549"/>
<evidence type="ECO:0000256" key="1">
    <source>
        <dbReference type="SAM" id="MobiDB-lite"/>
    </source>
</evidence>
<organism evidence="2 3">
    <name type="scientific">Sphaeroforma arctica JP610</name>
    <dbReference type="NCBI Taxonomy" id="667725"/>
    <lineage>
        <taxon>Eukaryota</taxon>
        <taxon>Ichthyosporea</taxon>
        <taxon>Ichthyophonida</taxon>
        <taxon>Sphaeroforma</taxon>
    </lineage>
</organism>
<protein>
    <submittedName>
        <fullName evidence="2">Uncharacterized protein</fullName>
    </submittedName>
</protein>
<feature type="compositionally biased region" description="Polar residues" evidence="1">
    <location>
        <begin position="41"/>
        <end position="50"/>
    </location>
</feature>
<gene>
    <name evidence="2" type="ORF">SARC_18045</name>
</gene>
<proteinExistence type="predicted"/>